<gene>
    <name evidence="3" type="ORF">PV04_06447</name>
</gene>
<feature type="region of interest" description="Disordered" evidence="1">
    <location>
        <begin position="456"/>
        <end position="492"/>
    </location>
</feature>
<keyword evidence="2" id="KW-1133">Transmembrane helix</keyword>
<evidence type="ECO:0000256" key="1">
    <source>
        <dbReference type="SAM" id="MobiDB-lite"/>
    </source>
</evidence>
<feature type="compositionally biased region" description="Basic and acidic residues" evidence="1">
    <location>
        <begin position="463"/>
        <end position="475"/>
    </location>
</feature>
<accession>A0A0D2CPS8</accession>
<evidence type="ECO:0000256" key="2">
    <source>
        <dbReference type="SAM" id="Phobius"/>
    </source>
</evidence>
<keyword evidence="2" id="KW-0472">Membrane</keyword>
<feature type="transmembrane region" description="Helical" evidence="2">
    <location>
        <begin position="121"/>
        <end position="141"/>
    </location>
</feature>
<dbReference type="AlphaFoldDB" id="A0A0D2CPS8"/>
<feature type="compositionally biased region" description="Polar residues" evidence="1">
    <location>
        <begin position="476"/>
        <end position="485"/>
    </location>
</feature>
<keyword evidence="2" id="KW-0812">Transmembrane</keyword>
<feature type="transmembrane region" description="Helical" evidence="2">
    <location>
        <begin position="147"/>
        <end position="169"/>
    </location>
</feature>
<reference evidence="3 4" key="1">
    <citation type="submission" date="2015-01" db="EMBL/GenBank/DDBJ databases">
        <title>The Genome Sequence of Capronia semiimmersa CBS27337.</title>
        <authorList>
            <consortium name="The Broad Institute Genomics Platform"/>
            <person name="Cuomo C."/>
            <person name="de Hoog S."/>
            <person name="Gorbushina A."/>
            <person name="Stielow B."/>
            <person name="Teixiera M."/>
            <person name="Abouelleil A."/>
            <person name="Chapman S.B."/>
            <person name="Priest M."/>
            <person name="Young S.K."/>
            <person name="Wortman J."/>
            <person name="Nusbaum C."/>
            <person name="Birren B."/>
        </authorList>
    </citation>
    <scope>NUCLEOTIDE SEQUENCE [LARGE SCALE GENOMIC DNA]</scope>
    <source>
        <strain evidence="3 4">CBS 27337</strain>
    </source>
</reference>
<evidence type="ECO:0000313" key="4">
    <source>
        <dbReference type="Proteomes" id="UP000054266"/>
    </source>
</evidence>
<evidence type="ECO:0000313" key="3">
    <source>
        <dbReference type="EMBL" id="KIW67176.1"/>
    </source>
</evidence>
<proteinExistence type="predicted"/>
<dbReference type="HOGENOM" id="CLU_029043_0_1_1"/>
<sequence length="524" mass="58892">MHFFKNFSSLHLDIVGIVAILGEGSTSRNAQASGLSWFHVLPRLYPAPQALMKNHQDRRLPTEPGIVVGALSGRVKNELNFFTQMLHDEELGDFEVELVRVRKKADAAGLPAFNTKKWGHLAALSVLGLSMFITLIGLARWRNDGPALLAAIMLSFCSTTVGMASWWTLDFPEEKPQPEREKVIPRGDVVIFYPKTGAFRVVWCDEFVSRMYFKVERCKHYFDDNYYRLTALLTTILLMGGLIMLGNATAELQAAFAACYILLNVLYWISSALNPFTHVWRHNYDVEKFKIDFQPDAEQEIPKFDPGGPGDRDLEASPASSLAENALKATLPKKRTHILPTQSTTLKQPKRMLTRILTLDLAMLTPTTPNPPPYKAPMMTTALWVTIALTENTRWARSTNIAPSHPVWDQWLSAAQNHVEHERQQYADSPRFVALMYEIGTISKVYHANNLEETGGIGSSAMRSDERPEHNHDGRSYSSSSTAVSQKVKKVPTPLKRRTILGDDDDDHRRVCLMLSHGLSVGYA</sequence>
<feature type="transmembrane region" description="Helical" evidence="2">
    <location>
        <begin position="226"/>
        <end position="246"/>
    </location>
</feature>
<name>A0A0D2CPS8_9EURO</name>
<dbReference type="Proteomes" id="UP000054266">
    <property type="component" value="Unassembled WGS sequence"/>
</dbReference>
<feature type="transmembrane region" description="Helical" evidence="2">
    <location>
        <begin position="252"/>
        <end position="273"/>
    </location>
</feature>
<protein>
    <submittedName>
        <fullName evidence="3">Uncharacterized protein</fullName>
    </submittedName>
</protein>
<keyword evidence="4" id="KW-1185">Reference proteome</keyword>
<organism evidence="3 4">
    <name type="scientific">Phialophora macrospora</name>
    <dbReference type="NCBI Taxonomy" id="1851006"/>
    <lineage>
        <taxon>Eukaryota</taxon>
        <taxon>Fungi</taxon>
        <taxon>Dikarya</taxon>
        <taxon>Ascomycota</taxon>
        <taxon>Pezizomycotina</taxon>
        <taxon>Eurotiomycetes</taxon>
        <taxon>Chaetothyriomycetidae</taxon>
        <taxon>Chaetothyriales</taxon>
        <taxon>Herpotrichiellaceae</taxon>
        <taxon>Phialophora</taxon>
    </lineage>
</organism>
<dbReference type="EMBL" id="KN846959">
    <property type="protein sequence ID" value="KIW67176.1"/>
    <property type="molecule type" value="Genomic_DNA"/>
</dbReference>